<dbReference type="PANTHER" id="PTHR43685:SF2">
    <property type="entry name" value="GLYCOSYLTRANSFERASE 2-LIKE DOMAIN-CONTAINING PROTEIN"/>
    <property type="match status" value="1"/>
</dbReference>
<evidence type="ECO:0000259" key="1">
    <source>
        <dbReference type="Pfam" id="PF00535"/>
    </source>
</evidence>
<keyword evidence="3" id="KW-1185">Reference proteome</keyword>
<protein>
    <submittedName>
        <fullName evidence="2">Glycosyltransferase</fullName>
    </submittedName>
</protein>
<organism evidence="2 3">
    <name type="scientific">Micromonospora globbae</name>
    <dbReference type="NCBI Taxonomy" id="1894969"/>
    <lineage>
        <taxon>Bacteria</taxon>
        <taxon>Bacillati</taxon>
        <taxon>Actinomycetota</taxon>
        <taxon>Actinomycetes</taxon>
        <taxon>Micromonosporales</taxon>
        <taxon>Micromonosporaceae</taxon>
        <taxon>Micromonospora</taxon>
    </lineage>
</organism>
<dbReference type="CDD" id="cd00761">
    <property type="entry name" value="Glyco_tranf_GTA_type"/>
    <property type="match status" value="1"/>
</dbReference>
<dbReference type="EMBL" id="CP108084">
    <property type="protein sequence ID" value="WUP47690.1"/>
    <property type="molecule type" value="Genomic_DNA"/>
</dbReference>
<sequence>MPTRSATWNPTVSVVIPTVGKPGLRRAVESVLAQTHPVAEVHVVLNSDRDVDIPGDPRVRLTRYVERRNGNAARMAGVRKCTGDLVAFLDDDDTWQPTKIERQVRDVTEAGLAGSSTWISSTSVRVEFDDSSEIWPRAPYDPRRSLENNLLRRHRVRRGQAFLPSSTLLFPRSLPTTVPLDEELSLHQDLTWLLQLSRNVPGLVVRQLSDALVTYDATGEGISRSISLARELDWARDHLGSSTPRDRGDYYLGSVMAYARREGGVGPMVRVLSEGLRVGRPGAPAVGYACGAIASGLLKAVASGVRRPRRRGTEVTAGAEVRQ</sequence>
<dbReference type="RefSeq" id="WP_406107508.1">
    <property type="nucleotide sequence ID" value="NZ_CP109307.1"/>
</dbReference>
<dbReference type="PANTHER" id="PTHR43685">
    <property type="entry name" value="GLYCOSYLTRANSFERASE"/>
    <property type="match status" value="1"/>
</dbReference>
<name>A0ABZ1RZS9_9ACTN</name>
<dbReference type="Pfam" id="PF00535">
    <property type="entry name" value="Glycos_transf_2"/>
    <property type="match status" value="1"/>
</dbReference>
<dbReference type="InterPro" id="IPR029044">
    <property type="entry name" value="Nucleotide-diphossugar_trans"/>
</dbReference>
<proteinExistence type="predicted"/>
<accession>A0ABZ1RZS9</accession>
<feature type="domain" description="Glycosyltransferase 2-like" evidence="1">
    <location>
        <begin position="13"/>
        <end position="133"/>
    </location>
</feature>
<gene>
    <name evidence="2" type="ORF">OG994_18870</name>
</gene>
<dbReference type="InterPro" id="IPR050834">
    <property type="entry name" value="Glycosyltransf_2"/>
</dbReference>
<dbReference type="Proteomes" id="UP001432190">
    <property type="component" value="Chromosome"/>
</dbReference>
<reference evidence="2" key="1">
    <citation type="submission" date="2022-10" db="EMBL/GenBank/DDBJ databases">
        <title>The complete genomes of actinobacterial strains from the NBC collection.</title>
        <authorList>
            <person name="Joergensen T.S."/>
            <person name="Alvarez Arevalo M."/>
            <person name="Sterndorff E.B."/>
            <person name="Faurdal D."/>
            <person name="Vuksanovic O."/>
            <person name="Mourched A.-S."/>
            <person name="Charusanti P."/>
            <person name="Shaw S."/>
            <person name="Blin K."/>
            <person name="Weber T."/>
        </authorList>
    </citation>
    <scope>NUCLEOTIDE SEQUENCE</scope>
    <source>
        <strain evidence="2">NBC_00256</strain>
    </source>
</reference>
<dbReference type="SUPFAM" id="SSF53448">
    <property type="entry name" value="Nucleotide-diphospho-sugar transferases"/>
    <property type="match status" value="1"/>
</dbReference>
<evidence type="ECO:0000313" key="2">
    <source>
        <dbReference type="EMBL" id="WUP47690.1"/>
    </source>
</evidence>
<dbReference type="Gene3D" id="3.90.550.10">
    <property type="entry name" value="Spore Coat Polysaccharide Biosynthesis Protein SpsA, Chain A"/>
    <property type="match status" value="1"/>
</dbReference>
<evidence type="ECO:0000313" key="3">
    <source>
        <dbReference type="Proteomes" id="UP001432190"/>
    </source>
</evidence>
<dbReference type="InterPro" id="IPR001173">
    <property type="entry name" value="Glyco_trans_2-like"/>
</dbReference>